<keyword evidence="2" id="KW-1185">Reference proteome</keyword>
<name>A0A1R2CRP5_9CILI</name>
<evidence type="ECO:0000313" key="1">
    <source>
        <dbReference type="EMBL" id="OMJ91684.1"/>
    </source>
</evidence>
<dbReference type="OrthoDB" id="546861at2759"/>
<dbReference type="EMBL" id="MPUH01000076">
    <property type="protein sequence ID" value="OMJ91684.1"/>
    <property type="molecule type" value="Genomic_DNA"/>
</dbReference>
<proteinExistence type="predicted"/>
<dbReference type="CDD" id="cd15841">
    <property type="entry name" value="SNARE_Qc"/>
    <property type="match status" value="1"/>
</dbReference>
<dbReference type="Gene3D" id="1.20.5.110">
    <property type="match status" value="1"/>
</dbReference>
<dbReference type="Proteomes" id="UP000187209">
    <property type="component" value="Unassembled WGS sequence"/>
</dbReference>
<dbReference type="AlphaFoldDB" id="A0A1R2CRP5"/>
<protein>
    <recommendedName>
        <fullName evidence="3">t-SNARE coiled-coil homology domain-containing protein</fullName>
    </recommendedName>
</protein>
<reference evidence="1 2" key="1">
    <citation type="submission" date="2016-11" db="EMBL/GenBank/DDBJ databases">
        <title>The macronuclear genome of Stentor coeruleus: a giant cell with tiny introns.</title>
        <authorList>
            <person name="Slabodnick M."/>
            <person name="Ruby J.G."/>
            <person name="Reiff S.B."/>
            <person name="Swart E.C."/>
            <person name="Gosai S."/>
            <person name="Prabakaran S."/>
            <person name="Witkowska E."/>
            <person name="Larue G.E."/>
            <person name="Fisher S."/>
            <person name="Freeman R.M."/>
            <person name="Gunawardena J."/>
            <person name="Chu W."/>
            <person name="Stover N.A."/>
            <person name="Gregory B.D."/>
            <person name="Nowacki M."/>
            <person name="Derisi J."/>
            <person name="Roy S.W."/>
            <person name="Marshall W.F."/>
            <person name="Sood P."/>
        </authorList>
    </citation>
    <scope>NUCLEOTIDE SEQUENCE [LARGE SCALE GENOMIC DNA]</scope>
    <source>
        <strain evidence="1">WM001</strain>
    </source>
</reference>
<organism evidence="1 2">
    <name type="scientific">Stentor coeruleus</name>
    <dbReference type="NCBI Taxonomy" id="5963"/>
    <lineage>
        <taxon>Eukaryota</taxon>
        <taxon>Sar</taxon>
        <taxon>Alveolata</taxon>
        <taxon>Ciliophora</taxon>
        <taxon>Postciliodesmatophora</taxon>
        <taxon>Heterotrichea</taxon>
        <taxon>Heterotrichida</taxon>
        <taxon>Stentoridae</taxon>
        <taxon>Stentor</taxon>
    </lineage>
</organism>
<sequence>MMHEDLVKQQDQQIDEINEIALRLHNHANIINTELKDQHVMIEKLSGEVYEKLEKKNFVMKKIWKLLKTNGNF</sequence>
<dbReference type="SUPFAM" id="SSF58038">
    <property type="entry name" value="SNARE fusion complex"/>
    <property type="match status" value="1"/>
</dbReference>
<evidence type="ECO:0008006" key="3">
    <source>
        <dbReference type="Google" id="ProtNLM"/>
    </source>
</evidence>
<gene>
    <name evidence="1" type="ORF">SteCoe_5711</name>
</gene>
<evidence type="ECO:0000313" key="2">
    <source>
        <dbReference type="Proteomes" id="UP000187209"/>
    </source>
</evidence>
<accession>A0A1R2CRP5</accession>
<comment type="caution">
    <text evidence="1">The sequence shown here is derived from an EMBL/GenBank/DDBJ whole genome shotgun (WGS) entry which is preliminary data.</text>
</comment>